<dbReference type="SUPFAM" id="SSF56281">
    <property type="entry name" value="Metallo-hydrolase/oxidoreductase"/>
    <property type="match status" value="1"/>
</dbReference>
<dbReference type="PANTHER" id="PTHR39189">
    <property type="entry name" value="UPF0173 METAL-DEPENDENT HYDROLASE YTKL"/>
    <property type="match status" value="1"/>
</dbReference>
<reference evidence="1 2" key="1">
    <citation type="journal article" date="2016" name="Nat. Commun.">
        <title>Thousands of microbial genomes shed light on interconnected biogeochemical processes in an aquifer system.</title>
        <authorList>
            <person name="Anantharaman K."/>
            <person name="Brown C.T."/>
            <person name="Hug L.A."/>
            <person name="Sharon I."/>
            <person name="Castelle C.J."/>
            <person name="Probst A.J."/>
            <person name="Thomas B.C."/>
            <person name="Singh A."/>
            <person name="Wilkins M.J."/>
            <person name="Karaoz U."/>
            <person name="Brodie E.L."/>
            <person name="Williams K.H."/>
            <person name="Hubbard S.S."/>
            <person name="Banfield J.F."/>
        </authorList>
    </citation>
    <scope>NUCLEOTIDE SEQUENCE [LARGE SCALE GENOMIC DNA]</scope>
</reference>
<dbReference type="Gene3D" id="3.60.15.10">
    <property type="entry name" value="Ribonuclease Z/Hydroxyacylglutathione hydrolase-like"/>
    <property type="match status" value="1"/>
</dbReference>
<proteinExistence type="predicted"/>
<name>A0A1F8FBX0_9BACT</name>
<dbReference type="Proteomes" id="UP000177167">
    <property type="component" value="Unassembled WGS sequence"/>
</dbReference>
<accession>A0A1F8FBX0</accession>
<protein>
    <recommendedName>
        <fullName evidence="3">Lactamase</fullName>
    </recommendedName>
</protein>
<comment type="caution">
    <text evidence="1">The sequence shown here is derived from an EMBL/GenBank/DDBJ whole genome shotgun (WGS) entry which is preliminary data.</text>
</comment>
<gene>
    <name evidence="1" type="ORF">A3J46_04225</name>
</gene>
<dbReference type="PANTHER" id="PTHR39189:SF1">
    <property type="entry name" value="UPF0173 METAL-DEPENDENT HYDROLASE YTKL"/>
    <property type="match status" value="1"/>
</dbReference>
<evidence type="ECO:0000313" key="1">
    <source>
        <dbReference type="EMBL" id="OGN10038.1"/>
    </source>
</evidence>
<evidence type="ECO:0000313" key="2">
    <source>
        <dbReference type="Proteomes" id="UP000177167"/>
    </source>
</evidence>
<dbReference type="InterPro" id="IPR036866">
    <property type="entry name" value="RibonucZ/Hydroxyglut_hydro"/>
</dbReference>
<sequence>MTIMWFGQSCFRIETKEGSILIDPFSKEIGLRPPKIKDDLVLVTHDHHDHNNVADANPEAFIIKNPGEYEKQGIAVHGILAYHDKSEGKERGLNTIYIIKAEEMTICHLGDLGQEKLSDEQVQAIGDIDILMIPVGGTYTINSKEAVAVISQIEPKIIMPMHYKTPDLKVDIESADKFIKELGLTPEKTDKFKMVKKNLPTEEMKLIVLSN</sequence>
<dbReference type="EMBL" id="MGJP01000018">
    <property type="protein sequence ID" value="OGN10038.1"/>
    <property type="molecule type" value="Genomic_DNA"/>
</dbReference>
<dbReference type="Pfam" id="PF13483">
    <property type="entry name" value="Lactamase_B_3"/>
    <property type="match status" value="1"/>
</dbReference>
<organism evidence="1 2">
    <name type="scientific">Candidatus Yanofskybacteria bacterium RIFCSPHIGHO2_02_FULL_41_11</name>
    <dbReference type="NCBI Taxonomy" id="1802675"/>
    <lineage>
        <taxon>Bacteria</taxon>
        <taxon>Candidatus Yanofskyibacteriota</taxon>
    </lineage>
</organism>
<dbReference type="AlphaFoldDB" id="A0A1F8FBX0"/>
<evidence type="ECO:0008006" key="3">
    <source>
        <dbReference type="Google" id="ProtNLM"/>
    </source>
</evidence>